<feature type="compositionally biased region" description="Polar residues" evidence="1">
    <location>
        <begin position="171"/>
        <end position="203"/>
    </location>
</feature>
<protein>
    <submittedName>
        <fullName evidence="2">Uncharacterized protein</fullName>
    </submittedName>
</protein>
<dbReference type="GeneID" id="2868641"/>
<evidence type="ECO:0000256" key="1">
    <source>
        <dbReference type="SAM" id="MobiDB-lite"/>
    </source>
</evidence>
<accession>C8VEK5</accession>
<dbReference type="OMA" id="ERRVHFT"/>
<dbReference type="InParanoid" id="Q5AT90"/>
<organism evidence="2 3">
    <name type="scientific">Emericella nidulans (strain FGSC A4 / ATCC 38163 / CBS 112.46 / NRRL 194 / M139)</name>
    <name type="common">Aspergillus nidulans</name>
    <dbReference type="NCBI Taxonomy" id="227321"/>
    <lineage>
        <taxon>Eukaryota</taxon>
        <taxon>Fungi</taxon>
        <taxon>Dikarya</taxon>
        <taxon>Ascomycota</taxon>
        <taxon>Pezizomycotina</taxon>
        <taxon>Eurotiomycetes</taxon>
        <taxon>Eurotiomycetidae</taxon>
        <taxon>Eurotiales</taxon>
        <taxon>Aspergillaceae</taxon>
        <taxon>Aspergillus</taxon>
        <taxon>Aspergillus subgen. Nidulantes</taxon>
    </lineage>
</organism>
<evidence type="ECO:0000313" key="3">
    <source>
        <dbReference type="Proteomes" id="UP000000560"/>
    </source>
</evidence>
<feature type="compositionally biased region" description="Polar residues" evidence="1">
    <location>
        <begin position="221"/>
        <end position="237"/>
    </location>
</feature>
<dbReference type="AlphaFoldDB" id="Q5AT90"/>
<dbReference type="VEuPathDB" id="FungiDB:AN8490"/>
<dbReference type="Proteomes" id="UP000000560">
    <property type="component" value="Chromosome V"/>
</dbReference>
<evidence type="ECO:0000313" key="2">
    <source>
        <dbReference type="EMBL" id="CBF80660.1"/>
    </source>
</evidence>
<reference evidence="3" key="1">
    <citation type="journal article" date="2005" name="Nature">
        <title>Sequencing of Aspergillus nidulans and comparative analysis with A. fumigatus and A. oryzae.</title>
        <authorList>
            <person name="Galagan J.E."/>
            <person name="Calvo S.E."/>
            <person name="Cuomo C."/>
            <person name="Ma L.J."/>
            <person name="Wortman J.R."/>
            <person name="Batzoglou S."/>
            <person name="Lee S.I."/>
            <person name="Basturkmen M."/>
            <person name="Spevak C.C."/>
            <person name="Clutterbuck J."/>
            <person name="Kapitonov V."/>
            <person name="Jurka J."/>
            <person name="Scazzocchio C."/>
            <person name="Farman M."/>
            <person name="Butler J."/>
            <person name="Purcell S."/>
            <person name="Harris S."/>
            <person name="Braus G.H."/>
            <person name="Draht O."/>
            <person name="Busch S."/>
            <person name="D'Enfert C."/>
            <person name="Bouchier C."/>
            <person name="Goldman G.H."/>
            <person name="Bell-Pedersen D."/>
            <person name="Griffiths-Jones S."/>
            <person name="Doonan J.H."/>
            <person name="Yu J."/>
            <person name="Vienken K."/>
            <person name="Pain A."/>
            <person name="Freitag M."/>
            <person name="Selker E.U."/>
            <person name="Archer D.B."/>
            <person name="Penalva M.A."/>
            <person name="Oakley B.R."/>
            <person name="Momany M."/>
            <person name="Tanaka T."/>
            <person name="Kumagai T."/>
            <person name="Asai K."/>
            <person name="Machida M."/>
            <person name="Nierman W.C."/>
            <person name="Denning D.W."/>
            <person name="Caddick M."/>
            <person name="Hynes M."/>
            <person name="Paoletti M."/>
            <person name="Fischer R."/>
            <person name="Miller B."/>
            <person name="Dyer P."/>
            <person name="Sachs M.S."/>
            <person name="Osmani S.A."/>
            <person name="Birren B.W."/>
        </authorList>
    </citation>
    <scope>NUCLEOTIDE SEQUENCE [LARGE SCALE GENOMIC DNA]</scope>
    <source>
        <strain evidence="3">FGSC A4 / ATCC 38163 / CBS 112.46 / NRRL 194 / M139</strain>
    </source>
</reference>
<dbReference type="KEGG" id="ani:ANIA_08490"/>
<dbReference type="HOGENOM" id="CLU_863375_0_0_1"/>
<gene>
    <name evidence="2" type="ORF">ANIA_08490</name>
</gene>
<dbReference type="EMBL" id="BN001305">
    <property type="protein sequence ID" value="CBF80660.1"/>
    <property type="molecule type" value="Genomic_DNA"/>
</dbReference>
<dbReference type="OrthoDB" id="4425191at2759"/>
<proteinExistence type="predicted"/>
<keyword evidence="3" id="KW-1185">Reference proteome</keyword>
<sequence length="322" mass="36151">MSLRSNLKNVKIDDEDEFLCQFYACARHSTDSARCQTIIWFDEEERVRSVIPPAVRAPRTPRTPRKQVDIRSFGEYTAPSTLKRKAEPASPSVSRSVKTARIGYVDAGTQTGETETISPLAARSASFTATRLAPTTRPLPRRRLFDNYLADAERKSATIDPVAPQTREHNTNNQDFSLPTSPTCQRPWQSLSPPKTPMSSPRNQRIESVLFSAGGYPRSPSPQIRQPTTPPFMQSTRIGLITPGGDCPRSSHHHWSAEWEKPEPSTPTNSNHRSQSQSQQPRVTLVNSDSDDESYDWDDDLNQTMLEVVESVENQGVSRLFI</sequence>
<feature type="compositionally biased region" description="Acidic residues" evidence="1">
    <location>
        <begin position="289"/>
        <end position="298"/>
    </location>
</feature>
<feature type="region of interest" description="Disordered" evidence="1">
    <location>
        <begin position="156"/>
        <end position="298"/>
    </location>
</feature>
<dbReference type="RefSeq" id="XP_681759.1">
    <property type="nucleotide sequence ID" value="XM_676667.1"/>
</dbReference>
<reference evidence="3" key="2">
    <citation type="journal article" date="2009" name="Fungal Genet. Biol.">
        <title>The 2008 update of the Aspergillus nidulans genome annotation: a community effort.</title>
        <authorList>
            <person name="Wortman J.R."/>
            <person name="Gilsenan J.M."/>
            <person name="Joardar V."/>
            <person name="Deegan J."/>
            <person name="Clutterbuck J."/>
            <person name="Andersen M.R."/>
            <person name="Archer D."/>
            <person name="Bencina M."/>
            <person name="Braus G."/>
            <person name="Coutinho P."/>
            <person name="von Dohren H."/>
            <person name="Doonan J."/>
            <person name="Driessen A.J."/>
            <person name="Durek P."/>
            <person name="Espeso E."/>
            <person name="Fekete E."/>
            <person name="Flipphi M."/>
            <person name="Estrada C.G."/>
            <person name="Geysens S."/>
            <person name="Goldman G."/>
            <person name="de Groot P.W."/>
            <person name="Hansen K."/>
            <person name="Harris S.D."/>
            <person name="Heinekamp T."/>
            <person name="Helmstaedt K."/>
            <person name="Henrissat B."/>
            <person name="Hofmann G."/>
            <person name="Homan T."/>
            <person name="Horio T."/>
            <person name="Horiuchi H."/>
            <person name="James S."/>
            <person name="Jones M."/>
            <person name="Karaffa L."/>
            <person name="Karanyi Z."/>
            <person name="Kato M."/>
            <person name="Keller N."/>
            <person name="Kelly D.E."/>
            <person name="Kiel J.A."/>
            <person name="Kim J.M."/>
            <person name="van der Klei I.J."/>
            <person name="Klis F.M."/>
            <person name="Kovalchuk A."/>
            <person name="Krasevec N."/>
            <person name="Kubicek C.P."/>
            <person name="Liu B."/>
            <person name="Maccabe A."/>
            <person name="Meyer V."/>
            <person name="Mirabito P."/>
            <person name="Miskei M."/>
            <person name="Mos M."/>
            <person name="Mullins J."/>
            <person name="Nelson D.R."/>
            <person name="Nielsen J."/>
            <person name="Oakley B.R."/>
            <person name="Osmani S.A."/>
            <person name="Pakula T."/>
            <person name="Paszewski A."/>
            <person name="Paulsen I."/>
            <person name="Pilsyk S."/>
            <person name="Pocsi I."/>
            <person name="Punt P.J."/>
            <person name="Ram A.F."/>
            <person name="Ren Q."/>
            <person name="Robellet X."/>
            <person name="Robson G."/>
            <person name="Seiboth B."/>
            <person name="van Solingen P."/>
            <person name="Specht T."/>
            <person name="Sun J."/>
            <person name="Taheri-Talesh N."/>
            <person name="Takeshita N."/>
            <person name="Ussery D."/>
            <person name="vanKuyk P.A."/>
            <person name="Visser H."/>
            <person name="van de Vondervoort P.J."/>
            <person name="de Vries R.P."/>
            <person name="Walton J."/>
            <person name="Xiang X."/>
            <person name="Xiong Y."/>
            <person name="Zeng A.P."/>
            <person name="Brandt B.W."/>
            <person name="Cornell M.J."/>
            <person name="van den Hondel C.A."/>
            <person name="Visser J."/>
            <person name="Oliver S.G."/>
            <person name="Turner G."/>
        </authorList>
    </citation>
    <scope>GENOME REANNOTATION</scope>
    <source>
        <strain evidence="3">FGSC A4 / ATCC 38163 / CBS 112.46 / NRRL 194 / M139</strain>
    </source>
</reference>
<accession>Q5AT90</accession>
<name>Q5AT90_EMENI</name>
<feature type="region of interest" description="Disordered" evidence="1">
    <location>
        <begin position="52"/>
        <end position="74"/>
    </location>
</feature>